<evidence type="ECO:0000313" key="4">
    <source>
        <dbReference type="Proteomes" id="UP000053676"/>
    </source>
</evidence>
<evidence type="ECO:0000256" key="1">
    <source>
        <dbReference type="ARBA" id="ARBA00006941"/>
    </source>
</evidence>
<dbReference type="PANTHER" id="PTHR11740:SF0">
    <property type="entry name" value="CASEIN KINASE II SUBUNIT BETA"/>
    <property type="match status" value="1"/>
</dbReference>
<dbReference type="Gene3D" id="2.20.25.20">
    <property type="match status" value="1"/>
</dbReference>
<reference evidence="4" key="1">
    <citation type="journal article" date="2014" name="Nat. Genet.">
        <title>Genome of the human hookworm Necator americanus.</title>
        <authorList>
            <person name="Tang Y.T."/>
            <person name="Gao X."/>
            <person name="Rosa B.A."/>
            <person name="Abubucker S."/>
            <person name="Hallsworth-Pepin K."/>
            <person name="Martin J."/>
            <person name="Tyagi R."/>
            <person name="Heizer E."/>
            <person name="Zhang X."/>
            <person name="Bhonagiri-Palsikar V."/>
            <person name="Minx P."/>
            <person name="Warren W.C."/>
            <person name="Wang Q."/>
            <person name="Zhan B."/>
            <person name="Hotez P.J."/>
            <person name="Sternberg P.W."/>
            <person name="Dougall A."/>
            <person name="Gaze S.T."/>
            <person name="Mulvenna J."/>
            <person name="Sotillo J."/>
            <person name="Ranganathan S."/>
            <person name="Rabelo E.M."/>
            <person name="Wilson R.K."/>
            <person name="Felgner P.L."/>
            <person name="Bethony J."/>
            <person name="Hawdon J.M."/>
            <person name="Gasser R.B."/>
            <person name="Loukas A."/>
            <person name="Mitreva M."/>
        </authorList>
    </citation>
    <scope>NUCLEOTIDE SEQUENCE [LARGE SCALE GENOMIC DNA]</scope>
</reference>
<accession>W2T9S1</accession>
<dbReference type="Proteomes" id="UP000053676">
    <property type="component" value="Unassembled WGS sequence"/>
</dbReference>
<proteinExistence type="inferred from homology"/>
<dbReference type="InterPro" id="IPR035991">
    <property type="entry name" value="Casein_kinase_II_beta-like"/>
</dbReference>
<dbReference type="InterPro" id="IPR000704">
    <property type="entry name" value="Casein_kinase_II_reg-sub"/>
</dbReference>
<dbReference type="KEGG" id="nai:NECAME_10429"/>
<keyword evidence="3" id="KW-0418">Kinase</keyword>
<evidence type="ECO:0000256" key="2">
    <source>
        <dbReference type="RuleBase" id="RU361268"/>
    </source>
</evidence>
<dbReference type="AlphaFoldDB" id="W2T9S1"/>
<dbReference type="SUPFAM" id="SSF57798">
    <property type="entry name" value="Casein kinase II beta subunit"/>
    <property type="match status" value="1"/>
</dbReference>
<dbReference type="SMART" id="SM01085">
    <property type="entry name" value="CK_II_beta"/>
    <property type="match status" value="1"/>
</dbReference>
<comment type="subunit">
    <text evidence="2">Tetramer of two alpha and two beta subunits.</text>
</comment>
<dbReference type="OMA" id="FPEMFLM"/>
<keyword evidence="4" id="KW-1185">Reference proteome</keyword>
<dbReference type="STRING" id="51031.W2T9S1"/>
<dbReference type="Gene3D" id="1.10.1820.10">
    <property type="entry name" value="protein kinase ck2 holoenzyme, chain C, domain 1"/>
    <property type="match status" value="1"/>
</dbReference>
<sequence length="256" mass="29598">MRDRCRIANEKNGRISLKMITNNLDILCRFQPIRPFKIEETLSSSMGQLGSVRSVNPFIKVCRALRHSKVDEDYISDNFNLTGLSDFVPKFREALDKILDLEPGKFLIYESVGDSDAELEEIERLAEKLYGLIHARFILTNRGLSMMLRKWQDGDFGTCPRVYCYEHPLLPMGTVDVPGRDTVKMFCSSCSDIYHPKHARHQALDGAYFGTSFPEMFLMMYPEFRRPKPQQFVPRLFGFKIRQPPLDCPADEQLDD</sequence>
<dbReference type="GO" id="GO:0016301">
    <property type="term" value="F:kinase activity"/>
    <property type="evidence" value="ECO:0007669"/>
    <property type="project" value="UniProtKB-KW"/>
</dbReference>
<organism evidence="3 4">
    <name type="scientific">Necator americanus</name>
    <name type="common">Human hookworm</name>
    <dbReference type="NCBI Taxonomy" id="51031"/>
    <lineage>
        <taxon>Eukaryota</taxon>
        <taxon>Metazoa</taxon>
        <taxon>Ecdysozoa</taxon>
        <taxon>Nematoda</taxon>
        <taxon>Chromadorea</taxon>
        <taxon>Rhabditida</taxon>
        <taxon>Rhabditina</taxon>
        <taxon>Rhabditomorpha</taxon>
        <taxon>Strongyloidea</taxon>
        <taxon>Ancylostomatidae</taxon>
        <taxon>Bunostominae</taxon>
        <taxon>Necator</taxon>
    </lineage>
</organism>
<dbReference type="FunFam" id="2.20.25.20:FF:000001">
    <property type="entry name" value="Casein kinase II subunit beta"/>
    <property type="match status" value="1"/>
</dbReference>
<protein>
    <recommendedName>
        <fullName evidence="2">Casein kinase II subunit beta</fullName>
        <shortName evidence="2">CK II beta</shortName>
    </recommendedName>
</protein>
<comment type="similarity">
    <text evidence="1 2">Belongs to the casein kinase 2 subunit beta family.</text>
</comment>
<keyword evidence="3" id="KW-0808">Transferase</keyword>
<dbReference type="PRINTS" id="PR00472">
    <property type="entry name" value="CASNKINASEII"/>
</dbReference>
<dbReference type="InterPro" id="IPR016149">
    <property type="entry name" value="Casein_kin_II_reg-sub_N"/>
</dbReference>
<dbReference type="PANTHER" id="PTHR11740">
    <property type="entry name" value="CASEIN KINASE II SUBUNIT BETA"/>
    <property type="match status" value="1"/>
</dbReference>
<dbReference type="Pfam" id="PF01214">
    <property type="entry name" value="CK_II_beta"/>
    <property type="match status" value="1"/>
</dbReference>
<dbReference type="GO" id="GO:0005956">
    <property type="term" value="C:protein kinase CK2 complex"/>
    <property type="evidence" value="ECO:0007669"/>
    <property type="project" value="UniProtKB-UniRule"/>
</dbReference>
<gene>
    <name evidence="3" type="ORF">NECAME_10429</name>
</gene>
<dbReference type="GO" id="GO:0019887">
    <property type="term" value="F:protein kinase regulator activity"/>
    <property type="evidence" value="ECO:0007669"/>
    <property type="project" value="InterPro"/>
</dbReference>
<dbReference type="OrthoDB" id="3971593at2759"/>
<evidence type="ECO:0000313" key="3">
    <source>
        <dbReference type="EMBL" id="ETN78329.1"/>
    </source>
</evidence>
<dbReference type="GO" id="GO:0005737">
    <property type="term" value="C:cytoplasm"/>
    <property type="evidence" value="ECO:0007669"/>
    <property type="project" value="TreeGrafter"/>
</dbReference>
<name>W2T9S1_NECAM</name>
<dbReference type="EMBL" id="KI659967">
    <property type="protein sequence ID" value="ETN78329.1"/>
    <property type="molecule type" value="Genomic_DNA"/>
</dbReference>